<reference evidence="6 7" key="1">
    <citation type="submission" date="2022-06" db="EMBL/GenBank/DDBJ databases">
        <title>Mycolicibacterium sp. CAU 1645 isolated from seawater.</title>
        <authorList>
            <person name="Kim W."/>
        </authorList>
    </citation>
    <scope>NUCLEOTIDE SEQUENCE [LARGE SCALE GENOMIC DNA]</scope>
    <source>
        <strain evidence="6 7">CAU 1645</strain>
    </source>
</reference>
<comment type="pathway">
    <text evidence="1">Cell wall biogenesis; cell wall polysaccharide biosynthesis.</text>
</comment>
<accession>A0ABT1M7Y8</accession>
<keyword evidence="5" id="KW-0961">Cell wall biogenesis/degradation</keyword>
<comment type="caution">
    <text evidence="6">The sequence shown here is derived from an EMBL/GenBank/DDBJ whole genome shotgun (WGS) entry which is preliminary data.</text>
</comment>
<evidence type="ECO:0000256" key="2">
    <source>
        <dbReference type="ARBA" id="ARBA00006739"/>
    </source>
</evidence>
<sequence>MVIANSARLQEQLAATDVPHMTSGRNDGFAASVIMGAAGEWDWLVILNDDLVFDPSDLAACLSVEQLGAFDLATIVHFDNEPARQIPTWLDVFLNVSLVSNVARKVLPPGRNPHPDASNSYRSFSAVAIGRDAWDRVGGLDARYPFTYEDADFVRRATALGAQVTVMRTSIVHLHSQTGGRFITTVLPVATWSALEYVTKWFGRRTLHRWLLVVALGVRAPIALVTMPRPRTQMRAVAYAARALMVDERPSLPEWHSV</sequence>
<dbReference type="SUPFAM" id="SSF53448">
    <property type="entry name" value="Nucleotide-diphospho-sugar transferases"/>
    <property type="match status" value="1"/>
</dbReference>
<dbReference type="InterPro" id="IPR029044">
    <property type="entry name" value="Nucleotide-diphossugar_trans"/>
</dbReference>
<evidence type="ECO:0000313" key="7">
    <source>
        <dbReference type="Proteomes" id="UP001651690"/>
    </source>
</evidence>
<proteinExistence type="inferred from homology"/>
<organism evidence="6 7">
    <name type="scientific">Mycolicibacterium arenosum</name>
    <dbReference type="NCBI Taxonomy" id="2952157"/>
    <lineage>
        <taxon>Bacteria</taxon>
        <taxon>Bacillati</taxon>
        <taxon>Actinomycetota</taxon>
        <taxon>Actinomycetes</taxon>
        <taxon>Mycobacteriales</taxon>
        <taxon>Mycobacteriaceae</taxon>
        <taxon>Mycolicibacterium</taxon>
    </lineage>
</organism>
<dbReference type="PANTHER" id="PTHR43179:SF12">
    <property type="entry name" value="GALACTOFURANOSYLTRANSFERASE GLFT2"/>
    <property type="match status" value="1"/>
</dbReference>
<evidence type="ECO:0000313" key="6">
    <source>
        <dbReference type="EMBL" id="MCP9275304.1"/>
    </source>
</evidence>
<evidence type="ECO:0000256" key="1">
    <source>
        <dbReference type="ARBA" id="ARBA00004776"/>
    </source>
</evidence>
<evidence type="ECO:0000256" key="5">
    <source>
        <dbReference type="ARBA" id="ARBA00023316"/>
    </source>
</evidence>
<gene>
    <name evidence="6" type="ORF">NM203_24250</name>
</gene>
<keyword evidence="3" id="KW-0328">Glycosyltransferase</keyword>
<evidence type="ECO:0000256" key="4">
    <source>
        <dbReference type="ARBA" id="ARBA00022679"/>
    </source>
</evidence>
<protein>
    <recommendedName>
        <fullName evidence="8">Glycosyl transferase</fullName>
    </recommendedName>
</protein>
<name>A0ABT1M7Y8_9MYCO</name>
<dbReference type="Proteomes" id="UP001651690">
    <property type="component" value="Unassembled WGS sequence"/>
</dbReference>
<dbReference type="PANTHER" id="PTHR43179">
    <property type="entry name" value="RHAMNOSYLTRANSFERASE WBBL"/>
    <property type="match status" value="1"/>
</dbReference>
<keyword evidence="7" id="KW-1185">Reference proteome</keyword>
<keyword evidence="4" id="KW-0808">Transferase</keyword>
<comment type="similarity">
    <text evidence="2">Belongs to the glycosyltransferase 2 family.</text>
</comment>
<dbReference type="EMBL" id="JANDBD010000011">
    <property type="protein sequence ID" value="MCP9275304.1"/>
    <property type="molecule type" value="Genomic_DNA"/>
</dbReference>
<evidence type="ECO:0008006" key="8">
    <source>
        <dbReference type="Google" id="ProtNLM"/>
    </source>
</evidence>
<evidence type="ECO:0000256" key="3">
    <source>
        <dbReference type="ARBA" id="ARBA00022676"/>
    </source>
</evidence>
<dbReference type="Gene3D" id="3.90.550.10">
    <property type="entry name" value="Spore Coat Polysaccharide Biosynthesis Protein SpsA, Chain A"/>
    <property type="match status" value="1"/>
</dbReference>
<dbReference type="RefSeq" id="WP_255063124.1">
    <property type="nucleotide sequence ID" value="NZ_JANDBD010000011.1"/>
</dbReference>